<reference evidence="1 2" key="1">
    <citation type="submission" date="2016-11" db="EMBL/GenBank/DDBJ databases">
        <title>Comparative genomics of Bartonella apis.</title>
        <authorList>
            <person name="Engel P."/>
        </authorList>
    </citation>
    <scope>NUCLEOTIDE SEQUENCE [LARGE SCALE GENOMIC DNA]</scope>
    <source>
        <strain evidence="1 2">BBC0122</strain>
    </source>
</reference>
<dbReference type="InterPro" id="IPR029033">
    <property type="entry name" value="His_PPase_superfam"/>
</dbReference>
<organism evidence="1 2">
    <name type="scientific">Bartonella choladocola</name>
    <dbReference type="NCBI Taxonomy" id="2750995"/>
    <lineage>
        <taxon>Bacteria</taxon>
        <taxon>Pseudomonadati</taxon>
        <taxon>Pseudomonadota</taxon>
        <taxon>Alphaproteobacteria</taxon>
        <taxon>Hyphomicrobiales</taxon>
        <taxon>Bartonellaceae</taxon>
        <taxon>Bartonella</taxon>
    </lineage>
</organism>
<dbReference type="InterPro" id="IPR013078">
    <property type="entry name" value="His_Pase_superF_clade-1"/>
</dbReference>
<dbReference type="AlphaFoldDB" id="A0A1U9MI78"/>
<keyword evidence="1" id="KW-0378">Hydrolase</keyword>
<dbReference type="Pfam" id="PF00300">
    <property type="entry name" value="His_Phos_1"/>
    <property type="match status" value="1"/>
</dbReference>
<dbReference type="SUPFAM" id="SSF53254">
    <property type="entry name" value="Phosphoglycerate mutase-like"/>
    <property type="match status" value="1"/>
</dbReference>
<keyword evidence="2" id="KW-1185">Reference proteome</keyword>
<accession>A0A1U9MI78</accession>
<dbReference type="PANTHER" id="PTHR47623:SF1">
    <property type="entry name" value="OS09G0287300 PROTEIN"/>
    <property type="match status" value="1"/>
</dbReference>
<protein>
    <submittedName>
        <fullName evidence="1">Phosphohistidine phosphatase</fullName>
        <ecNumber evidence="1">3.1.3.-</ecNumber>
    </submittedName>
</protein>
<dbReference type="EMBL" id="CP015625">
    <property type="protein sequence ID" value="AQT47361.1"/>
    <property type="molecule type" value="Genomic_DNA"/>
</dbReference>
<dbReference type="RefSeq" id="WP_188318093.1">
    <property type="nucleotide sequence ID" value="NZ_CP015625.1"/>
</dbReference>
<evidence type="ECO:0000313" key="1">
    <source>
        <dbReference type="EMBL" id="AQT47361.1"/>
    </source>
</evidence>
<evidence type="ECO:0000313" key="2">
    <source>
        <dbReference type="Proteomes" id="UP000189632"/>
    </source>
</evidence>
<dbReference type="GO" id="GO:0016787">
    <property type="term" value="F:hydrolase activity"/>
    <property type="evidence" value="ECO:0007669"/>
    <property type="project" value="UniProtKB-KW"/>
</dbReference>
<sequence>MFIALMRHGEAVGTAKTGKDIDRPLSGKGIASARKIGKLLGEHHFHPRTILCSPALRTQQTLDALELDTSIKADFIQKLYYGSINDYLSLIESTTVTGFPLLLIGHNPVLSSLATELCNPANVKLSLPLFLDTAHTALFEFSDIPVKQLAGRGNLLTILKP</sequence>
<dbReference type="CDD" id="cd07067">
    <property type="entry name" value="HP_PGM_like"/>
    <property type="match status" value="1"/>
</dbReference>
<dbReference type="SMART" id="SM00855">
    <property type="entry name" value="PGAM"/>
    <property type="match status" value="1"/>
</dbReference>
<dbReference type="Proteomes" id="UP000189632">
    <property type="component" value="Chromosome"/>
</dbReference>
<dbReference type="EC" id="3.1.3.-" evidence="1"/>
<proteinExistence type="predicted"/>
<dbReference type="PANTHER" id="PTHR47623">
    <property type="entry name" value="OS09G0287300 PROTEIN"/>
    <property type="match status" value="1"/>
</dbReference>
<name>A0A1U9MI78_9HYPH</name>
<dbReference type="KEGG" id="bapi:BBC0122_012500"/>
<dbReference type="Gene3D" id="3.40.50.1240">
    <property type="entry name" value="Phosphoglycerate mutase-like"/>
    <property type="match status" value="1"/>
</dbReference>
<gene>
    <name evidence="1" type="ORF">BBC0122_012500</name>
</gene>